<evidence type="ECO:0000313" key="8">
    <source>
        <dbReference type="EMBL" id="PKA40549.1"/>
    </source>
</evidence>
<dbReference type="Proteomes" id="UP000232164">
    <property type="component" value="Unassembled WGS sequence"/>
</dbReference>
<dbReference type="InterPro" id="IPR003439">
    <property type="entry name" value="ABC_transporter-like_ATP-bd"/>
</dbReference>
<name>A0A2N0D382_RHISU</name>
<feature type="region of interest" description="Disordered" evidence="6">
    <location>
        <begin position="520"/>
        <end position="550"/>
    </location>
</feature>
<comment type="caution">
    <text evidence="8">The sequence shown here is derived from an EMBL/GenBank/DDBJ whole genome shotgun (WGS) entry which is preliminary data.</text>
</comment>
<evidence type="ECO:0000256" key="2">
    <source>
        <dbReference type="ARBA" id="ARBA00022737"/>
    </source>
</evidence>
<dbReference type="Pfam" id="PF16326">
    <property type="entry name" value="ABC_tran_CTD"/>
    <property type="match status" value="1"/>
</dbReference>
<evidence type="ECO:0000256" key="3">
    <source>
        <dbReference type="ARBA" id="ARBA00022741"/>
    </source>
</evidence>
<dbReference type="InterPro" id="IPR050611">
    <property type="entry name" value="ABCF"/>
</dbReference>
<dbReference type="InterPro" id="IPR037118">
    <property type="entry name" value="Val-tRNA_synth_C_sf"/>
</dbReference>
<evidence type="ECO:0000256" key="4">
    <source>
        <dbReference type="ARBA" id="ARBA00022840"/>
    </source>
</evidence>
<dbReference type="Gene3D" id="3.40.50.300">
    <property type="entry name" value="P-loop containing nucleotide triphosphate hydrolases"/>
    <property type="match status" value="2"/>
</dbReference>
<dbReference type="SUPFAM" id="SSF52540">
    <property type="entry name" value="P-loop containing nucleoside triphosphate hydrolases"/>
    <property type="match status" value="2"/>
</dbReference>
<accession>A0A2N0D382</accession>
<evidence type="ECO:0000256" key="5">
    <source>
        <dbReference type="SAM" id="Coils"/>
    </source>
</evidence>
<feature type="domain" description="ABC transporter" evidence="7">
    <location>
        <begin position="2"/>
        <end position="243"/>
    </location>
</feature>
<proteinExistence type="inferred from homology"/>
<dbReference type="PROSITE" id="PS00211">
    <property type="entry name" value="ABC_TRANSPORTER_1"/>
    <property type="match status" value="2"/>
</dbReference>
<reference evidence="8 9" key="1">
    <citation type="submission" date="2017-11" db="EMBL/GenBank/DDBJ databases">
        <authorList>
            <person name="Han C.G."/>
        </authorList>
    </citation>
    <scope>NUCLEOTIDE SEQUENCE [LARGE SCALE GENOMIC DNA]</scope>
    <source>
        <strain evidence="8 9">HCNT1</strain>
    </source>
</reference>
<dbReference type="PANTHER" id="PTHR19211:SF14">
    <property type="entry name" value="ATP-BINDING CASSETTE SUB-FAMILY F MEMBER 1"/>
    <property type="match status" value="1"/>
</dbReference>
<reference evidence="8 9" key="2">
    <citation type="submission" date="2017-12" db="EMBL/GenBank/DDBJ databases">
        <title>Genome sequence of Rhizobium sullae HCNT1 isolated from Sulla coronaria nodules and featuring peculiar denitrification phenotypes.</title>
        <authorList>
            <person name="De Diego-Diaz B."/>
            <person name="Treu L."/>
            <person name="Campanaro S."/>
            <person name="Da Silva Duarte V."/>
            <person name="Basaglia M."/>
            <person name="Favaro L."/>
            <person name="Casella S."/>
            <person name="Squartini A."/>
        </authorList>
    </citation>
    <scope>NUCLEOTIDE SEQUENCE [LARGE SCALE GENOMIC DNA]</scope>
    <source>
        <strain evidence="8 9">HCNT1</strain>
    </source>
</reference>
<dbReference type="SMART" id="SM00382">
    <property type="entry name" value="AAA"/>
    <property type="match status" value="2"/>
</dbReference>
<dbReference type="Pfam" id="PF00005">
    <property type="entry name" value="ABC_tran"/>
    <property type="match status" value="2"/>
</dbReference>
<dbReference type="Gene3D" id="1.10.287.380">
    <property type="entry name" value="Valyl-tRNA synthetase, C-terminal domain"/>
    <property type="match status" value="1"/>
</dbReference>
<protein>
    <submittedName>
        <fullName evidence="8">ABC transporter ATP-binding protein</fullName>
    </submittedName>
</protein>
<feature type="domain" description="ABC transporter" evidence="7">
    <location>
        <begin position="311"/>
        <end position="526"/>
    </location>
</feature>
<dbReference type="OrthoDB" id="9808609at2"/>
<evidence type="ECO:0000313" key="9">
    <source>
        <dbReference type="Proteomes" id="UP000232164"/>
    </source>
</evidence>
<keyword evidence="5" id="KW-0175">Coiled coil</keyword>
<keyword evidence="3" id="KW-0547">Nucleotide-binding</keyword>
<gene>
    <name evidence="8" type="ORF">CWR43_28730</name>
</gene>
<keyword evidence="2" id="KW-0677">Repeat</keyword>
<dbReference type="InterPro" id="IPR003593">
    <property type="entry name" value="AAA+_ATPase"/>
</dbReference>
<dbReference type="FunFam" id="3.40.50.300:FF:000011">
    <property type="entry name" value="Putative ABC transporter ATP-binding component"/>
    <property type="match status" value="1"/>
</dbReference>
<dbReference type="InterPro" id="IPR032524">
    <property type="entry name" value="ABC_tran_C"/>
</dbReference>
<dbReference type="PROSITE" id="PS50893">
    <property type="entry name" value="ABC_TRANSPORTER_2"/>
    <property type="match status" value="2"/>
</dbReference>
<evidence type="ECO:0000256" key="6">
    <source>
        <dbReference type="SAM" id="MobiDB-lite"/>
    </source>
</evidence>
<organism evidence="8 9">
    <name type="scientific">Rhizobium sullae</name>
    <name type="common">Rhizobium hedysari</name>
    <dbReference type="NCBI Taxonomy" id="50338"/>
    <lineage>
        <taxon>Bacteria</taxon>
        <taxon>Pseudomonadati</taxon>
        <taxon>Pseudomonadota</taxon>
        <taxon>Alphaproteobacteria</taxon>
        <taxon>Hyphomicrobiales</taxon>
        <taxon>Rhizobiaceae</taxon>
        <taxon>Rhizobium/Agrobacterium group</taxon>
        <taxon>Rhizobium</taxon>
    </lineage>
</organism>
<dbReference type="GO" id="GO:0003677">
    <property type="term" value="F:DNA binding"/>
    <property type="evidence" value="ECO:0007669"/>
    <property type="project" value="InterPro"/>
</dbReference>
<sequence length="627" mass="68130">MITITDISARIAGRLLLDNASVTLPAGTKAGLVGRNGAGKSTLFRIITGDLGAETGLVSIPKNARIGQVAQEAPGTEDSLINIVLSADKERAALLVESETATDPHRIAEIQMRLVDIDAHSAEARAASILAGLGFDQEAQQRPASAFSGGWRMRVALASVLFAEPDLLLLDEPTNYLDLEGTLWLEDYVRRYPHTVIIISHDRDLLNNAVNSIIHLDQKKLTFYRGGYDQFERQKAEADELQTKAKAKNEAARKHLQSFIDRFKAKASKARQAQSRVKALERMGTVAAVIESHVQPITFPEPEKQPASPIVAIQGGAVGYEPGKPILKSISLRIDNDDRIALLGSNGNGKSTFAKFIAGRLSAESGDIKLAPSLKIGFFAQHQLDDLVPDDSPVAHVRRLMPAAPEAKVRARVAQMGLSTEKMSTAAKDLSGGEKARLLMGLAAFHAPNLLILDEPTNHLDIDSRRALIEALNDYDGAVILISHDRHLIEATVDRLWLVNNGTVSDFDGDMEEYRNLVVSSGKKKDEKPELNDEASSKADQRKANAGKRASLAPLRKKINEIESLTAKLEKQIQALDAELADPALYEKTPAKASEKVKQRGEAAAKLAASEEQWLELSAEYEDAMAG</sequence>
<keyword evidence="4 8" id="KW-0067">ATP-binding</keyword>
<evidence type="ECO:0000256" key="1">
    <source>
        <dbReference type="ARBA" id="ARBA00005417"/>
    </source>
</evidence>
<dbReference type="RefSeq" id="WP_086996511.1">
    <property type="nucleotide sequence ID" value="NZ_FWER01000008.1"/>
</dbReference>
<dbReference type="Pfam" id="PF12848">
    <property type="entry name" value="ABC_tran_Xtn"/>
    <property type="match status" value="1"/>
</dbReference>
<dbReference type="GO" id="GO:0005524">
    <property type="term" value="F:ATP binding"/>
    <property type="evidence" value="ECO:0007669"/>
    <property type="project" value="UniProtKB-KW"/>
</dbReference>
<feature type="compositionally biased region" description="Basic and acidic residues" evidence="6">
    <location>
        <begin position="523"/>
        <end position="543"/>
    </location>
</feature>
<evidence type="ECO:0000259" key="7">
    <source>
        <dbReference type="PROSITE" id="PS50893"/>
    </source>
</evidence>
<dbReference type="CDD" id="cd03221">
    <property type="entry name" value="ABCF_EF-3"/>
    <property type="match status" value="2"/>
</dbReference>
<dbReference type="InterPro" id="IPR027417">
    <property type="entry name" value="P-loop_NTPase"/>
</dbReference>
<dbReference type="InterPro" id="IPR017871">
    <property type="entry name" value="ABC_transporter-like_CS"/>
</dbReference>
<feature type="coiled-coil region" evidence="5">
    <location>
        <begin position="555"/>
        <end position="582"/>
    </location>
</feature>
<dbReference type="PANTHER" id="PTHR19211">
    <property type="entry name" value="ATP-BINDING TRANSPORT PROTEIN-RELATED"/>
    <property type="match status" value="1"/>
</dbReference>
<dbReference type="GO" id="GO:0016887">
    <property type="term" value="F:ATP hydrolysis activity"/>
    <property type="evidence" value="ECO:0007669"/>
    <property type="project" value="InterPro"/>
</dbReference>
<dbReference type="STRING" id="1041146.GCA_000427985_00018"/>
<comment type="similarity">
    <text evidence="1">Belongs to the ABC transporter superfamily.</text>
</comment>
<dbReference type="InterPro" id="IPR032781">
    <property type="entry name" value="ABC_tran_Xtn"/>
</dbReference>
<dbReference type="AlphaFoldDB" id="A0A2N0D382"/>
<dbReference type="EMBL" id="PIQN01000022">
    <property type="protein sequence ID" value="PKA40549.1"/>
    <property type="molecule type" value="Genomic_DNA"/>
</dbReference>